<feature type="region of interest" description="Disordered" evidence="1">
    <location>
        <begin position="50"/>
        <end position="77"/>
    </location>
</feature>
<reference evidence="2" key="1">
    <citation type="submission" date="2020-05" db="EMBL/GenBank/DDBJ databases">
        <authorList>
            <person name="Chiriac C."/>
            <person name="Salcher M."/>
            <person name="Ghai R."/>
            <person name="Kavagutti S V."/>
        </authorList>
    </citation>
    <scope>NUCLEOTIDE SEQUENCE</scope>
</reference>
<organism evidence="2">
    <name type="scientific">freshwater metagenome</name>
    <dbReference type="NCBI Taxonomy" id="449393"/>
    <lineage>
        <taxon>unclassified sequences</taxon>
        <taxon>metagenomes</taxon>
        <taxon>ecological metagenomes</taxon>
    </lineage>
</organism>
<protein>
    <submittedName>
        <fullName evidence="2">Unannotated protein</fullName>
    </submittedName>
</protein>
<proteinExistence type="predicted"/>
<sequence>MCSVRQSPTPSAPKIRALIASSGVSALARTSSRRILSACVKIRSTALTTGDASSLAEDSKPSKYEVTGDATTGSSPR</sequence>
<dbReference type="AlphaFoldDB" id="A0A6J6GDP7"/>
<dbReference type="EMBL" id="CAEZUF010000125">
    <property type="protein sequence ID" value="CAB4599287.1"/>
    <property type="molecule type" value="Genomic_DNA"/>
</dbReference>
<name>A0A6J6GDP7_9ZZZZ</name>
<evidence type="ECO:0000313" key="2">
    <source>
        <dbReference type="EMBL" id="CAB4599287.1"/>
    </source>
</evidence>
<evidence type="ECO:0000256" key="1">
    <source>
        <dbReference type="SAM" id="MobiDB-lite"/>
    </source>
</evidence>
<accession>A0A6J6GDP7</accession>
<gene>
    <name evidence="2" type="ORF">UFOPK1791_01017</name>
</gene>